<reference evidence="1" key="1">
    <citation type="journal article" date="2020" name="Fungal Divers.">
        <title>Resolving the Mortierellaceae phylogeny through synthesis of multi-gene phylogenetics and phylogenomics.</title>
        <authorList>
            <person name="Vandepol N."/>
            <person name="Liber J."/>
            <person name="Desiro A."/>
            <person name="Na H."/>
            <person name="Kennedy M."/>
            <person name="Barry K."/>
            <person name="Grigoriev I.V."/>
            <person name="Miller A.N."/>
            <person name="O'Donnell K."/>
            <person name="Stajich J.E."/>
            <person name="Bonito G."/>
        </authorList>
    </citation>
    <scope>NUCLEOTIDE SEQUENCE</scope>
    <source>
        <strain evidence="1">BC1065</strain>
    </source>
</reference>
<gene>
    <name evidence="1" type="ORF">DFQ27_004920</name>
</gene>
<organism evidence="1 2">
    <name type="scientific">Actinomortierella ambigua</name>
    <dbReference type="NCBI Taxonomy" id="1343610"/>
    <lineage>
        <taxon>Eukaryota</taxon>
        <taxon>Fungi</taxon>
        <taxon>Fungi incertae sedis</taxon>
        <taxon>Mucoromycota</taxon>
        <taxon>Mortierellomycotina</taxon>
        <taxon>Mortierellomycetes</taxon>
        <taxon>Mortierellales</taxon>
        <taxon>Mortierellaceae</taxon>
        <taxon>Actinomortierella</taxon>
    </lineage>
</organism>
<comment type="caution">
    <text evidence="1">The sequence shown here is derived from an EMBL/GenBank/DDBJ whole genome shotgun (WGS) entry which is preliminary data.</text>
</comment>
<evidence type="ECO:0000313" key="1">
    <source>
        <dbReference type="EMBL" id="KAG0257850.1"/>
    </source>
</evidence>
<name>A0A9P6Q1P0_9FUNG</name>
<keyword evidence="2" id="KW-1185">Reference proteome</keyword>
<sequence>MLLRVVVSRVAVPTITKPTQVAYIARRVYSSKISEREKAQEEMYICEKGKEKATKLNEKIPITDKSKKNKK</sequence>
<evidence type="ECO:0000313" key="2">
    <source>
        <dbReference type="Proteomes" id="UP000807716"/>
    </source>
</evidence>
<protein>
    <submittedName>
        <fullName evidence="1">Uncharacterized protein</fullName>
    </submittedName>
</protein>
<dbReference type="Gene3D" id="1.20.5.500">
    <property type="entry name" value="Single helix bin"/>
    <property type="match status" value="1"/>
</dbReference>
<proteinExistence type="predicted"/>
<dbReference type="AlphaFoldDB" id="A0A9P6Q1P0"/>
<accession>A0A9P6Q1P0</accession>
<dbReference type="EMBL" id="JAAAJB010000345">
    <property type="protein sequence ID" value="KAG0257850.1"/>
    <property type="molecule type" value="Genomic_DNA"/>
</dbReference>
<dbReference type="Proteomes" id="UP000807716">
    <property type="component" value="Unassembled WGS sequence"/>
</dbReference>